<comment type="caution">
    <text evidence="2">The sequence shown here is derived from an EMBL/GenBank/DDBJ whole genome shotgun (WGS) entry which is preliminary data.</text>
</comment>
<dbReference type="AlphaFoldDB" id="A0A8T1B1E9"/>
<dbReference type="EMBL" id="RCML01001455">
    <property type="protein sequence ID" value="KAG2962487.1"/>
    <property type="molecule type" value="Genomic_DNA"/>
</dbReference>
<proteinExistence type="predicted"/>
<name>A0A8T1B1E9_9STRA</name>
<evidence type="ECO:0000313" key="3">
    <source>
        <dbReference type="EMBL" id="KAG2962487.1"/>
    </source>
</evidence>
<organism evidence="2 5">
    <name type="scientific">Phytophthora cactorum</name>
    <dbReference type="NCBI Taxonomy" id="29920"/>
    <lineage>
        <taxon>Eukaryota</taxon>
        <taxon>Sar</taxon>
        <taxon>Stramenopiles</taxon>
        <taxon>Oomycota</taxon>
        <taxon>Peronosporomycetes</taxon>
        <taxon>Peronosporales</taxon>
        <taxon>Peronosporaceae</taxon>
        <taxon>Phytophthora</taxon>
    </lineage>
</organism>
<evidence type="ECO:0000313" key="5">
    <source>
        <dbReference type="Proteomes" id="UP000736787"/>
    </source>
</evidence>
<evidence type="ECO:0000313" key="1">
    <source>
        <dbReference type="EMBL" id="KAG2884557.1"/>
    </source>
</evidence>
<sequence>MVTFWPGQMRSPMAFTFGARAEGDVASSEEFPVADPVE</sequence>
<dbReference type="EMBL" id="RCMV01002256">
    <property type="protein sequence ID" value="KAG3203642.1"/>
    <property type="molecule type" value="Genomic_DNA"/>
</dbReference>
<dbReference type="Proteomes" id="UP000760860">
    <property type="component" value="Unassembled WGS sequence"/>
</dbReference>
<dbReference type="Proteomes" id="UP000697107">
    <property type="component" value="Unassembled WGS sequence"/>
</dbReference>
<dbReference type="EMBL" id="RCMI01001487">
    <property type="protein sequence ID" value="KAG2884557.1"/>
    <property type="molecule type" value="Genomic_DNA"/>
</dbReference>
<dbReference type="Proteomes" id="UP000774804">
    <property type="component" value="Unassembled WGS sequence"/>
</dbReference>
<gene>
    <name evidence="1" type="ORF">PC115_g21297</name>
    <name evidence="2" type="ORF">PC117_g23781</name>
    <name evidence="3" type="ORF">PC118_g21404</name>
    <name evidence="4" type="ORF">PC129_g22799</name>
</gene>
<evidence type="ECO:0000313" key="4">
    <source>
        <dbReference type="EMBL" id="KAG3203642.1"/>
    </source>
</evidence>
<protein>
    <submittedName>
        <fullName evidence="2">Uncharacterized protein</fullName>
    </submittedName>
</protein>
<dbReference type="Proteomes" id="UP000736787">
    <property type="component" value="Unassembled WGS sequence"/>
</dbReference>
<dbReference type="EMBL" id="RCMK01001483">
    <property type="protein sequence ID" value="KAG2893382.1"/>
    <property type="molecule type" value="Genomic_DNA"/>
</dbReference>
<accession>A0A8T1B1E9</accession>
<evidence type="ECO:0000313" key="2">
    <source>
        <dbReference type="EMBL" id="KAG2893382.1"/>
    </source>
</evidence>
<reference evidence="2" key="1">
    <citation type="submission" date="2018-10" db="EMBL/GenBank/DDBJ databases">
        <title>Effector identification in a new, highly contiguous assembly of the strawberry crown rot pathogen Phytophthora cactorum.</title>
        <authorList>
            <person name="Armitage A.D."/>
            <person name="Nellist C.F."/>
            <person name="Bates H."/>
            <person name="Vickerstaff R.J."/>
            <person name="Harrison R.J."/>
        </authorList>
    </citation>
    <scope>NUCLEOTIDE SEQUENCE</scope>
    <source>
        <strain evidence="1">4032</strain>
        <strain evidence="2">4040</strain>
        <strain evidence="3">P415</strain>
        <strain evidence="4">P421</strain>
    </source>
</reference>